<feature type="chain" id="PRO_5003462329" evidence="4">
    <location>
        <begin position="29"/>
        <end position="1049"/>
    </location>
</feature>
<proteinExistence type="predicted"/>
<dbReference type="SUPFAM" id="SSF53300">
    <property type="entry name" value="vWA-like"/>
    <property type="match status" value="1"/>
</dbReference>
<dbReference type="SUPFAM" id="SSF82171">
    <property type="entry name" value="DPP6 N-terminal domain-like"/>
    <property type="match status" value="1"/>
</dbReference>
<dbReference type="GO" id="GO:0046872">
    <property type="term" value="F:metal ion binding"/>
    <property type="evidence" value="ECO:0007669"/>
    <property type="project" value="UniProtKB-KW"/>
</dbReference>
<keyword evidence="2" id="KW-0106">Calcium</keyword>
<feature type="signal peptide" evidence="4">
    <location>
        <begin position="1"/>
        <end position="28"/>
    </location>
</feature>
<feature type="domain" description="VWFA" evidence="5">
    <location>
        <begin position="52"/>
        <end position="173"/>
    </location>
</feature>
<dbReference type="InterPro" id="IPR002035">
    <property type="entry name" value="VWF_A"/>
</dbReference>
<evidence type="ECO:0000256" key="3">
    <source>
        <dbReference type="SAM" id="MobiDB-lite"/>
    </source>
</evidence>
<evidence type="ECO:0000313" key="6">
    <source>
        <dbReference type="EMBL" id="EGZ44116.1"/>
    </source>
</evidence>
<dbReference type="InterPro" id="IPR036465">
    <property type="entry name" value="vWFA_dom_sf"/>
</dbReference>
<feature type="region of interest" description="Disordered" evidence="3">
    <location>
        <begin position="231"/>
        <end position="250"/>
    </location>
</feature>
<dbReference type="Proteomes" id="UP000005336">
    <property type="component" value="Unassembled WGS sequence"/>
</dbReference>
<evidence type="ECO:0000256" key="4">
    <source>
        <dbReference type="SAM" id="SignalP"/>
    </source>
</evidence>
<keyword evidence="1" id="KW-0479">Metal-binding</keyword>
<accession>G4CTL1</accession>
<protein>
    <submittedName>
        <fullName evidence="6">Neisseria PilC protein</fullName>
    </submittedName>
</protein>
<evidence type="ECO:0000256" key="1">
    <source>
        <dbReference type="ARBA" id="ARBA00022723"/>
    </source>
</evidence>
<dbReference type="RefSeq" id="WP_009117561.1">
    <property type="nucleotide sequence ID" value="NZ_JH165159.1"/>
</dbReference>
<dbReference type="OrthoDB" id="7156875at2"/>
<organism evidence="6 7">
    <name type="scientific">Neisseria wadsworthii 9715</name>
    <dbReference type="NCBI Taxonomy" id="1030841"/>
    <lineage>
        <taxon>Bacteria</taxon>
        <taxon>Pseudomonadati</taxon>
        <taxon>Pseudomonadota</taxon>
        <taxon>Betaproteobacteria</taxon>
        <taxon>Neisseriales</taxon>
        <taxon>Neisseriaceae</taxon>
        <taxon>Neisseria</taxon>
    </lineage>
</organism>
<dbReference type="InterPro" id="IPR008707">
    <property type="entry name" value="B-propeller_PilY1"/>
</dbReference>
<dbReference type="Gene3D" id="3.40.50.410">
    <property type="entry name" value="von Willebrand factor, type A domain"/>
    <property type="match status" value="1"/>
</dbReference>
<evidence type="ECO:0000256" key="2">
    <source>
        <dbReference type="ARBA" id="ARBA00022837"/>
    </source>
</evidence>
<keyword evidence="4" id="KW-0732">Signal</keyword>
<dbReference type="PATRIC" id="fig|1030841.3.peg.2409"/>
<name>G4CTL1_9NEIS</name>
<dbReference type="STRING" id="1030841.HMPREF9370_2421"/>
<dbReference type="Pfam" id="PF05567">
    <property type="entry name" value="T4P_PilY1"/>
    <property type="match status" value="1"/>
</dbReference>
<dbReference type="EMBL" id="AGAZ01000079">
    <property type="protein sequence ID" value="EGZ44116.1"/>
    <property type="molecule type" value="Genomic_DNA"/>
</dbReference>
<dbReference type="PROSITE" id="PS50234">
    <property type="entry name" value="VWFA"/>
    <property type="match status" value="1"/>
</dbReference>
<reference evidence="6 7" key="1">
    <citation type="submission" date="2011-06" db="EMBL/GenBank/DDBJ databases">
        <authorList>
            <person name="Muzny D."/>
            <person name="Qin X."/>
            <person name="Deng J."/>
            <person name="Jiang H."/>
            <person name="Liu Y."/>
            <person name="Qu J."/>
            <person name="Song X.-Z."/>
            <person name="Zhang L."/>
            <person name="Thornton R."/>
            <person name="Coyle M."/>
            <person name="Francisco L."/>
            <person name="Jackson L."/>
            <person name="Javaid M."/>
            <person name="Korchina V."/>
            <person name="Kovar C."/>
            <person name="Mata R."/>
            <person name="Mathew T."/>
            <person name="Ngo R."/>
            <person name="Nguyen L."/>
            <person name="Nguyen N."/>
            <person name="Okwuonu G."/>
            <person name="Ongeri F."/>
            <person name="Pham C."/>
            <person name="Simmons D."/>
            <person name="Wilczek-Boney K."/>
            <person name="Hale W."/>
            <person name="Jakkamsetti A."/>
            <person name="Pham P."/>
            <person name="Ruth R."/>
            <person name="San Lucas F."/>
            <person name="Warren J."/>
            <person name="Zhang J."/>
            <person name="Zhao Z."/>
            <person name="Zhou C."/>
            <person name="Zhu D."/>
            <person name="Lee S."/>
            <person name="Bess C."/>
            <person name="Blankenburg K."/>
            <person name="Forbes L."/>
            <person name="Fu Q."/>
            <person name="Gubbala S."/>
            <person name="Hirani K."/>
            <person name="Jayaseelan J.C."/>
            <person name="Lara F."/>
            <person name="Munidasa M."/>
            <person name="Palculict T."/>
            <person name="Patil S."/>
            <person name="Pu L.-L."/>
            <person name="Saada N."/>
            <person name="Tang L."/>
            <person name="Weissenberger G."/>
            <person name="Zhu Y."/>
            <person name="Hemphill L."/>
            <person name="Shang Y."/>
            <person name="Youmans B."/>
            <person name="Ayvaz T."/>
            <person name="Ross M."/>
            <person name="Santibanez J."/>
            <person name="Aqrawi P."/>
            <person name="Gross S."/>
            <person name="Joshi V."/>
            <person name="Fowler G."/>
            <person name="Nazareth L."/>
            <person name="Reid J."/>
            <person name="Worley K."/>
            <person name="Petrosino J."/>
            <person name="Highlander S."/>
            <person name="Gibbs R."/>
        </authorList>
    </citation>
    <scope>NUCLEOTIDE SEQUENCE [LARGE SCALE GENOMIC DNA]</scope>
    <source>
        <strain evidence="6 7">9715</strain>
    </source>
</reference>
<sequence length="1049" mass="115347">MSRKIMKPICQSVLSALALMSFPTTASAAEMSETPFMLQNKVTTLANYVEPNFMLLIDDSASMDKPMGAGDNTSRLRTTQNVLHRILDSYGTKFNWGLQTYNNNKANLRGYTKDIEKLKRRIDSISPEGGTPTTRRYYEVTKDMRENTKYRCQKNYIVVLTDGDANTSCWLKNWLKTPTFEYSKNPDPFFGPREPGKCVSVKGSGPVDFGWDRDDGLEFFSKKLAEGDFKTKQKDGNDEAGVSWDGDPSVDPIDKATGKSKYAQQTISTYTIALSNDISGHGEIYLWNGASRRRNGEKNYFEAKKYAELEAAFKRAVEEAEQSNAAVGTETGGTIAPAITGDNKAPNAAMAVHVDSETWSSQIRFYNVNKDDKAGLSFHSDYKQPSFGNRKTLVSVGTGKPGTSSHASGTHFFDSLRLDNGNGFFDIRKNSDGKEWRDALLPWTARSEDDNEIKNLAKTRNYSQPYRVREAGTRDLGDIIDSPITAIGDKTTGRHEFLVTSANDGMVHIFRNNDNPNHPYDLKVSYIPAGMERSTNTAANHTLAKVLKEVAHQEYGKSETNPHRYLLNGGFTVLGTPKTKTGKRHYFMFGAMGQGGRGAYALNVGGYDIANENTPVGIHADSNSWARQVPLFETEKGKNNSLGFTIGTPKIGRIAVAANRGDIRYGGFLASGYKDKPAKDATQDTVNETALYIYDMLGKNAVDGSNIDNAYPGTLIKKMTVQNGIGGLSTPTLLDIESDGIYDLAYAGDYGGNLYRFDLRGGQDAWKVTRIFKGSGSKPIVAAPTISYRPNGKYIIIVGTGSEVYTDDVENTDTQSIYGIFDDVNNLEPSAAVEGNLLVQTFTEKNGLYYLSDEPIQAVHKGWKIDLTDLKGERIVTQGRMLLRTALLETRAYNRRTETNKNQIAGDVCAVEKTQDTITAQSRQLQIRSENGGGVKKGRDAYVVYKDVEVNAEKYFASGKYFDGLVSTSSVAAAISGSPLTLDGEGGASGEDNQILAPNKVKRTPNNCFRSTTNQGIVLGSTNKAPEGLDVEGPRCSQNIRRISWRELI</sequence>
<comment type="caution">
    <text evidence="6">The sequence shown here is derived from an EMBL/GenBank/DDBJ whole genome shotgun (WGS) entry which is preliminary data.</text>
</comment>
<gene>
    <name evidence="6" type="primary">pilC</name>
    <name evidence="6" type="ORF">HMPREF9370_2421</name>
</gene>
<evidence type="ECO:0000259" key="5">
    <source>
        <dbReference type="PROSITE" id="PS50234"/>
    </source>
</evidence>
<keyword evidence="7" id="KW-1185">Reference proteome</keyword>
<dbReference type="NCBIfam" id="NF040838">
    <property type="entry name" value="T4_PilC_Neiss"/>
    <property type="match status" value="1"/>
</dbReference>
<dbReference type="AlphaFoldDB" id="G4CTL1"/>
<dbReference type="HOGENOM" id="CLU_264989_0_0_4"/>
<evidence type="ECO:0000313" key="7">
    <source>
        <dbReference type="Proteomes" id="UP000005336"/>
    </source>
</evidence>
<dbReference type="Pfam" id="PF13519">
    <property type="entry name" value="VWA_2"/>
    <property type="match status" value="1"/>
</dbReference>